<dbReference type="SUPFAM" id="SSF51905">
    <property type="entry name" value="FAD/NAD(P)-binding domain"/>
    <property type="match status" value="1"/>
</dbReference>
<dbReference type="PRINTS" id="PR00469">
    <property type="entry name" value="PNDRDTASEII"/>
</dbReference>
<dbReference type="PRINTS" id="PR00368">
    <property type="entry name" value="FADPNR"/>
</dbReference>
<sequence length="579" mass="62406">MTESPRSSASGWNVPDFRPDLAFPKLTDDMVERLTPYGQEELVAADVVLFSPGQRQVDMFVVLEGEVEVSIPSVGGERQVIATHRRFDFTGELNMLNSQGSLVEARTLVESRLLRIPRSELQRIMRAEGDIANLITQATVWRRIGIIGDETGGVLLTGYANDPETTQLHRFLIRNSYPHQIVEIAQEETRQQEDILSEPEAELPTVTLPDGRVLHRPTIAQLADELGITELPDSTMIYDVAVVGAGPSGLAAAVYAASEGLCTIVIEGTAPGGQAGTSSKIENYLGFPTGISGQRLASRAQLQALKFGVRFAISREVVTAEQVDGIHKLKLAGEIPVCSRSVVVATGAQYRKLAVANYSQYESRGIYYAATAMESLLCREHEVIVVGGGNSAGQAAVFLSGIAKHVHHIVRGKSLAATMSQYLISRIESSSRITLYTHSEIEKLEGATSLERVSWVNRQTGETTEKEIGSVFVMIGADPNSGWLYGTVKLDRKGFILTGGEAGFETTPYATSVPGMYAVGDIRANSVKRVASAVGEGSVVISDVHRYLADHRNHFAAEPNSALAAQRSANAAAVALQDA</sequence>
<dbReference type="Proteomes" id="UP000236728">
    <property type="component" value="Unassembled WGS sequence"/>
</dbReference>
<dbReference type="Gene3D" id="2.60.120.10">
    <property type="entry name" value="Jelly Rolls"/>
    <property type="match status" value="1"/>
</dbReference>
<dbReference type="InterPro" id="IPR018490">
    <property type="entry name" value="cNMP-bd_dom_sf"/>
</dbReference>
<evidence type="ECO:0000256" key="2">
    <source>
        <dbReference type="ARBA" id="ARBA00023002"/>
    </source>
</evidence>
<dbReference type="InterPro" id="IPR036188">
    <property type="entry name" value="FAD/NAD-bd_sf"/>
</dbReference>
<dbReference type="PANTHER" id="PTHR48105">
    <property type="entry name" value="THIOREDOXIN REDUCTASE 1-RELATED-RELATED"/>
    <property type="match status" value="1"/>
</dbReference>
<dbReference type="InterPro" id="IPR014710">
    <property type="entry name" value="RmlC-like_jellyroll"/>
</dbReference>
<dbReference type="InterPro" id="IPR000595">
    <property type="entry name" value="cNMP-bd_dom"/>
</dbReference>
<organism evidence="4 5">
    <name type="scientific">Bryocella elongata</name>
    <dbReference type="NCBI Taxonomy" id="863522"/>
    <lineage>
        <taxon>Bacteria</taxon>
        <taxon>Pseudomonadati</taxon>
        <taxon>Acidobacteriota</taxon>
        <taxon>Terriglobia</taxon>
        <taxon>Terriglobales</taxon>
        <taxon>Acidobacteriaceae</taxon>
        <taxon>Bryocella</taxon>
    </lineage>
</organism>
<proteinExistence type="predicted"/>
<gene>
    <name evidence="4" type="ORF">SAMN05421819_4279</name>
</gene>
<dbReference type="EMBL" id="FNVA01000009">
    <property type="protein sequence ID" value="SEG68789.1"/>
    <property type="molecule type" value="Genomic_DNA"/>
</dbReference>
<evidence type="ECO:0000313" key="5">
    <source>
        <dbReference type="Proteomes" id="UP000236728"/>
    </source>
</evidence>
<keyword evidence="5" id="KW-1185">Reference proteome</keyword>
<dbReference type="InterPro" id="IPR023753">
    <property type="entry name" value="FAD/NAD-binding_dom"/>
</dbReference>
<dbReference type="Pfam" id="PF07992">
    <property type="entry name" value="Pyr_redox_2"/>
    <property type="match status" value="1"/>
</dbReference>
<dbReference type="Pfam" id="PF00027">
    <property type="entry name" value="cNMP_binding"/>
    <property type="match status" value="1"/>
</dbReference>
<keyword evidence="2" id="KW-0560">Oxidoreductase</keyword>
<dbReference type="RefSeq" id="WP_103935128.1">
    <property type="nucleotide sequence ID" value="NZ_FNVA01000009.1"/>
</dbReference>
<dbReference type="PROSITE" id="PS50042">
    <property type="entry name" value="CNMP_BINDING_3"/>
    <property type="match status" value="1"/>
</dbReference>
<dbReference type="SUPFAM" id="SSF51206">
    <property type="entry name" value="cAMP-binding domain-like"/>
    <property type="match status" value="1"/>
</dbReference>
<feature type="domain" description="Cyclic nucleotide-binding" evidence="3">
    <location>
        <begin position="22"/>
        <end position="131"/>
    </location>
</feature>
<dbReference type="SMART" id="SM00100">
    <property type="entry name" value="cNMP"/>
    <property type="match status" value="1"/>
</dbReference>
<keyword evidence="1" id="KW-0285">Flavoprotein</keyword>
<reference evidence="4 5" key="1">
    <citation type="submission" date="2016-10" db="EMBL/GenBank/DDBJ databases">
        <authorList>
            <person name="de Groot N.N."/>
        </authorList>
    </citation>
    <scope>NUCLEOTIDE SEQUENCE [LARGE SCALE GENOMIC DNA]</scope>
    <source>
        <strain evidence="4 5">DSM 22489</strain>
    </source>
</reference>
<accession>A0A1H6C739</accession>
<dbReference type="AlphaFoldDB" id="A0A1H6C739"/>
<protein>
    <submittedName>
        <fullName evidence="4">Thioredoxin reductase (NADPH)</fullName>
    </submittedName>
</protein>
<name>A0A1H6C739_9BACT</name>
<evidence type="ECO:0000256" key="1">
    <source>
        <dbReference type="ARBA" id="ARBA00022630"/>
    </source>
</evidence>
<dbReference type="CDD" id="cd00038">
    <property type="entry name" value="CAP_ED"/>
    <property type="match status" value="1"/>
</dbReference>
<dbReference type="OrthoDB" id="109585at2"/>
<dbReference type="GO" id="GO:0016491">
    <property type="term" value="F:oxidoreductase activity"/>
    <property type="evidence" value="ECO:0007669"/>
    <property type="project" value="UniProtKB-KW"/>
</dbReference>
<dbReference type="Gene3D" id="3.50.50.60">
    <property type="entry name" value="FAD/NAD(P)-binding domain"/>
    <property type="match status" value="2"/>
</dbReference>
<evidence type="ECO:0000259" key="3">
    <source>
        <dbReference type="PROSITE" id="PS50042"/>
    </source>
</evidence>
<dbReference type="InterPro" id="IPR050097">
    <property type="entry name" value="Ferredoxin-NADP_redctase_2"/>
</dbReference>
<evidence type="ECO:0000313" key="4">
    <source>
        <dbReference type="EMBL" id="SEG68789.1"/>
    </source>
</evidence>